<evidence type="ECO:0000313" key="3">
    <source>
        <dbReference type="EMBL" id="GGI89110.1"/>
    </source>
</evidence>
<keyword evidence="3" id="KW-0540">Nuclease</keyword>
<comment type="caution">
    <text evidence="3">The sequence shown here is derived from an EMBL/GenBank/DDBJ whole genome shotgun (WGS) entry which is preliminary data.</text>
</comment>
<dbReference type="Pfam" id="PF01541">
    <property type="entry name" value="GIY-YIG"/>
    <property type="match status" value="1"/>
</dbReference>
<dbReference type="PANTHER" id="PTHR34477">
    <property type="entry name" value="UPF0213 PROTEIN YHBQ"/>
    <property type="match status" value="1"/>
</dbReference>
<protein>
    <submittedName>
        <fullName evidence="3">Endonuclease</fullName>
    </submittedName>
</protein>
<dbReference type="PANTHER" id="PTHR34477:SF5">
    <property type="entry name" value="BSL5627 PROTEIN"/>
    <property type="match status" value="1"/>
</dbReference>
<dbReference type="InterPro" id="IPR000305">
    <property type="entry name" value="GIY-YIG_endonuc"/>
</dbReference>
<dbReference type="AlphaFoldDB" id="A0A917NCI2"/>
<dbReference type="GO" id="GO:0004519">
    <property type="term" value="F:endonuclease activity"/>
    <property type="evidence" value="ECO:0007669"/>
    <property type="project" value="UniProtKB-KW"/>
</dbReference>
<organism evidence="3 4">
    <name type="scientific">Legionella impletisoli</name>
    <dbReference type="NCBI Taxonomy" id="343510"/>
    <lineage>
        <taxon>Bacteria</taxon>
        <taxon>Pseudomonadati</taxon>
        <taxon>Pseudomonadota</taxon>
        <taxon>Gammaproteobacteria</taxon>
        <taxon>Legionellales</taxon>
        <taxon>Legionellaceae</taxon>
        <taxon>Legionella</taxon>
    </lineage>
</organism>
<evidence type="ECO:0000256" key="1">
    <source>
        <dbReference type="ARBA" id="ARBA00007435"/>
    </source>
</evidence>
<sequence length="97" mass="11537">MPTKQPAVYIMANKRNGTIYTGVTSDLIKRVYEHKYADEPGFTQKYRCKYLVYYELIEDMVSAIEREKQLKGGSRKKKLALIEKINPYWKDLYETLY</sequence>
<dbReference type="SMART" id="SM00465">
    <property type="entry name" value="GIYc"/>
    <property type="match status" value="1"/>
</dbReference>
<name>A0A917NCI2_9GAMM</name>
<feature type="domain" description="GIY-YIG" evidence="2">
    <location>
        <begin position="4"/>
        <end position="80"/>
    </location>
</feature>
<keyword evidence="3" id="KW-0255">Endonuclease</keyword>
<comment type="similarity">
    <text evidence="1">Belongs to the UPF0213 family.</text>
</comment>
<keyword evidence="3" id="KW-0378">Hydrolase</keyword>
<dbReference type="OrthoDB" id="9807770at2"/>
<gene>
    <name evidence="3" type="ORF">GCM10007966_17340</name>
</gene>
<dbReference type="InterPro" id="IPR050190">
    <property type="entry name" value="UPF0213_domain"/>
</dbReference>
<dbReference type="CDD" id="cd10448">
    <property type="entry name" value="GIY-YIG_unchar_3"/>
    <property type="match status" value="1"/>
</dbReference>
<dbReference type="InterPro" id="IPR035901">
    <property type="entry name" value="GIY-YIG_endonuc_sf"/>
</dbReference>
<dbReference type="RefSeq" id="WP_131776296.1">
    <property type="nucleotide sequence ID" value="NZ_BMOB01000007.1"/>
</dbReference>
<dbReference type="SUPFAM" id="SSF82771">
    <property type="entry name" value="GIY-YIG endonuclease"/>
    <property type="match status" value="1"/>
</dbReference>
<reference evidence="3" key="2">
    <citation type="submission" date="2020-09" db="EMBL/GenBank/DDBJ databases">
        <authorList>
            <person name="Sun Q."/>
            <person name="Ohkuma M."/>
        </authorList>
    </citation>
    <scope>NUCLEOTIDE SEQUENCE</scope>
    <source>
        <strain evidence="3">JCM 13919</strain>
    </source>
</reference>
<dbReference type="Proteomes" id="UP000630149">
    <property type="component" value="Unassembled WGS sequence"/>
</dbReference>
<reference evidence="3" key="1">
    <citation type="journal article" date="2014" name="Int. J. Syst. Evol. Microbiol.">
        <title>Complete genome sequence of Corynebacterium casei LMG S-19264T (=DSM 44701T), isolated from a smear-ripened cheese.</title>
        <authorList>
            <consortium name="US DOE Joint Genome Institute (JGI-PGF)"/>
            <person name="Walter F."/>
            <person name="Albersmeier A."/>
            <person name="Kalinowski J."/>
            <person name="Ruckert C."/>
        </authorList>
    </citation>
    <scope>NUCLEOTIDE SEQUENCE</scope>
    <source>
        <strain evidence="3">JCM 13919</strain>
    </source>
</reference>
<keyword evidence="4" id="KW-1185">Reference proteome</keyword>
<proteinExistence type="inferred from homology"/>
<evidence type="ECO:0000259" key="2">
    <source>
        <dbReference type="PROSITE" id="PS50164"/>
    </source>
</evidence>
<evidence type="ECO:0000313" key="4">
    <source>
        <dbReference type="Proteomes" id="UP000630149"/>
    </source>
</evidence>
<accession>A0A917NCI2</accession>
<dbReference type="EMBL" id="BMOB01000007">
    <property type="protein sequence ID" value="GGI89110.1"/>
    <property type="molecule type" value="Genomic_DNA"/>
</dbReference>
<dbReference type="PROSITE" id="PS50164">
    <property type="entry name" value="GIY_YIG"/>
    <property type="match status" value="1"/>
</dbReference>
<dbReference type="Gene3D" id="3.40.1440.10">
    <property type="entry name" value="GIY-YIG endonuclease"/>
    <property type="match status" value="1"/>
</dbReference>